<protein>
    <submittedName>
        <fullName evidence="2">Uncharacterized protein</fullName>
    </submittedName>
</protein>
<reference evidence="2" key="1">
    <citation type="journal article" date="2020" name="Nature">
        <title>Giant virus diversity and host interactions through global metagenomics.</title>
        <authorList>
            <person name="Schulz F."/>
            <person name="Roux S."/>
            <person name="Paez-Espino D."/>
            <person name="Jungbluth S."/>
            <person name="Walsh D.A."/>
            <person name="Denef V.J."/>
            <person name="McMahon K.D."/>
            <person name="Konstantinidis K.T."/>
            <person name="Eloe-Fadrosh E.A."/>
            <person name="Kyrpides N.C."/>
            <person name="Woyke T."/>
        </authorList>
    </citation>
    <scope>NUCLEOTIDE SEQUENCE</scope>
    <source>
        <strain evidence="2">GVMAG-M-3300023184-16</strain>
    </source>
</reference>
<dbReference type="Gene3D" id="3.40.30.10">
    <property type="entry name" value="Glutaredoxin"/>
    <property type="match status" value="1"/>
</dbReference>
<proteinExistence type="predicted"/>
<feature type="region of interest" description="Disordered" evidence="1">
    <location>
        <begin position="96"/>
        <end position="158"/>
    </location>
</feature>
<evidence type="ECO:0000313" key="2">
    <source>
        <dbReference type="EMBL" id="QHT84235.1"/>
    </source>
</evidence>
<feature type="compositionally biased region" description="Pro residues" evidence="1">
    <location>
        <begin position="103"/>
        <end position="135"/>
    </location>
</feature>
<organism evidence="2">
    <name type="scientific">viral metagenome</name>
    <dbReference type="NCBI Taxonomy" id="1070528"/>
    <lineage>
        <taxon>unclassified sequences</taxon>
        <taxon>metagenomes</taxon>
        <taxon>organismal metagenomes</taxon>
    </lineage>
</organism>
<dbReference type="SUPFAM" id="SSF52833">
    <property type="entry name" value="Thioredoxin-like"/>
    <property type="match status" value="1"/>
</dbReference>
<dbReference type="InterPro" id="IPR036249">
    <property type="entry name" value="Thioredoxin-like_sf"/>
</dbReference>
<evidence type="ECO:0000256" key="1">
    <source>
        <dbReference type="SAM" id="MobiDB-lite"/>
    </source>
</evidence>
<sequence>MSDDIERATQAIEANRDKPNVVVMLSMDKCIFCDKTAELISKTPKYSLVTVKIADPKAFGVTFATNPLYTKKSGQFTFPVNFLQGKMIGGFDDISAYIQSNPEPSPKPPPSSKPPPSKPPSSSSKPPPSSKPPINIPKGVPATGQSNRRKSLDEGLLPQGTGLFRERDLNFAPIAASINTNVDPLFSDLKRCLCDGFAEIFTSTSPLIIHRIVETLKDTIDDPIVREHIDSRIIQLITEIKNAPELDMILSNLDGECKEVFSVTK</sequence>
<name>A0A6C0HVP3_9ZZZZ</name>
<accession>A0A6C0HVP3</accession>
<dbReference type="PROSITE" id="PS51354">
    <property type="entry name" value="GLUTAREDOXIN_2"/>
    <property type="match status" value="1"/>
</dbReference>
<dbReference type="AlphaFoldDB" id="A0A6C0HVP3"/>
<dbReference type="EMBL" id="MN740016">
    <property type="protein sequence ID" value="QHT84235.1"/>
    <property type="molecule type" value="Genomic_DNA"/>
</dbReference>